<name>A0A2S7IU11_9HYPH</name>
<sequence>LLTRNLIQEANQANIEAVSKIGSRLRHAEVIEAMGMLPALARRWRPMQVPPLAVRDLGGTRARALSSIGRTARVLIQIGSLGIGTLLAMQQEISPGAMIAPSLIIARFLMPFEGIVENWREWGRA</sequence>
<comment type="caution">
    <text evidence="6">The sequence shown here is derived from an EMBL/GenBank/DDBJ whole genome shotgun (WGS) entry which is preliminary data.</text>
</comment>
<evidence type="ECO:0000313" key="7">
    <source>
        <dbReference type="Proteomes" id="UP000238493"/>
    </source>
</evidence>
<keyword evidence="2" id="KW-0812">Transmembrane</keyword>
<dbReference type="Gene3D" id="1.20.1560.10">
    <property type="entry name" value="ABC transporter type 1, transmembrane domain"/>
    <property type="match status" value="1"/>
</dbReference>
<dbReference type="GO" id="GO:0005524">
    <property type="term" value="F:ATP binding"/>
    <property type="evidence" value="ECO:0007669"/>
    <property type="project" value="InterPro"/>
</dbReference>
<keyword evidence="3" id="KW-1133">Transmembrane helix</keyword>
<evidence type="ECO:0000313" key="6">
    <source>
        <dbReference type="EMBL" id="PQA71482.1"/>
    </source>
</evidence>
<evidence type="ECO:0000256" key="3">
    <source>
        <dbReference type="ARBA" id="ARBA00022989"/>
    </source>
</evidence>
<evidence type="ECO:0000256" key="4">
    <source>
        <dbReference type="ARBA" id="ARBA00023136"/>
    </source>
</evidence>
<dbReference type="Proteomes" id="UP000238493">
    <property type="component" value="Unassembled WGS sequence"/>
</dbReference>
<dbReference type="GO" id="GO:0005886">
    <property type="term" value="C:plasma membrane"/>
    <property type="evidence" value="ECO:0007669"/>
    <property type="project" value="UniProtKB-SubCell"/>
</dbReference>
<feature type="domain" description="ABC transmembrane type-1" evidence="5">
    <location>
        <begin position="1"/>
        <end position="124"/>
    </location>
</feature>
<accession>A0A2S7IU11</accession>
<dbReference type="InterPro" id="IPR036640">
    <property type="entry name" value="ABC1_TM_sf"/>
</dbReference>
<dbReference type="EMBL" id="PTRC01000189">
    <property type="protein sequence ID" value="PQA71482.1"/>
    <property type="molecule type" value="Genomic_DNA"/>
</dbReference>
<evidence type="ECO:0000256" key="2">
    <source>
        <dbReference type="ARBA" id="ARBA00022692"/>
    </source>
</evidence>
<dbReference type="AlphaFoldDB" id="A0A2S7IU11"/>
<feature type="non-terminal residue" evidence="6">
    <location>
        <position position="125"/>
    </location>
</feature>
<dbReference type="SUPFAM" id="SSF90123">
    <property type="entry name" value="ABC transporter transmembrane region"/>
    <property type="match status" value="1"/>
</dbReference>
<keyword evidence="7" id="KW-1185">Reference proteome</keyword>
<dbReference type="PROSITE" id="PS50929">
    <property type="entry name" value="ABC_TM1F"/>
    <property type="match status" value="1"/>
</dbReference>
<proteinExistence type="predicted"/>
<reference evidence="6 7" key="1">
    <citation type="submission" date="2018-02" db="EMBL/GenBank/DDBJ databases">
        <title>Draft genome sequence of Ochrobactrum oryzae found in Brazil.</title>
        <authorList>
            <person name="Cerdeira L."/>
            <person name="Andrade F."/>
            <person name="Zacariotto T."/>
            <person name="Barbosa B."/>
            <person name="Santos S."/>
            <person name="Cassetari V."/>
            <person name="Lincopan N."/>
        </authorList>
    </citation>
    <scope>NUCLEOTIDE SEQUENCE [LARGE SCALE GENOMIC DNA]</scope>
    <source>
        <strain evidence="6 7">OA447</strain>
    </source>
</reference>
<evidence type="ECO:0000259" key="5">
    <source>
        <dbReference type="PROSITE" id="PS50929"/>
    </source>
</evidence>
<dbReference type="GO" id="GO:0140359">
    <property type="term" value="F:ABC-type transporter activity"/>
    <property type="evidence" value="ECO:0007669"/>
    <property type="project" value="InterPro"/>
</dbReference>
<comment type="subcellular location">
    <subcellularLocation>
        <location evidence="1">Cell membrane</location>
        <topology evidence="1">Multi-pass membrane protein</topology>
    </subcellularLocation>
</comment>
<keyword evidence="4" id="KW-0472">Membrane</keyword>
<evidence type="ECO:0000256" key="1">
    <source>
        <dbReference type="ARBA" id="ARBA00004651"/>
    </source>
</evidence>
<gene>
    <name evidence="6" type="ORF">C3731_21920</name>
</gene>
<feature type="non-terminal residue" evidence="6">
    <location>
        <position position="1"/>
    </location>
</feature>
<protein>
    <submittedName>
        <fullName evidence="6">Type I secretion system permease/ATPase</fullName>
    </submittedName>
</protein>
<organism evidence="6 7">
    <name type="scientific">Brucella oryzae</name>
    <dbReference type="NCBI Taxonomy" id="335286"/>
    <lineage>
        <taxon>Bacteria</taxon>
        <taxon>Pseudomonadati</taxon>
        <taxon>Pseudomonadota</taxon>
        <taxon>Alphaproteobacteria</taxon>
        <taxon>Hyphomicrobiales</taxon>
        <taxon>Brucellaceae</taxon>
        <taxon>Brucella/Ochrobactrum group</taxon>
        <taxon>Brucella</taxon>
    </lineage>
</organism>
<dbReference type="InterPro" id="IPR011527">
    <property type="entry name" value="ABC1_TM_dom"/>
</dbReference>